<dbReference type="GO" id="GO:0003677">
    <property type="term" value="F:DNA binding"/>
    <property type="evidence" value="ECO:0007669"/>
    <property type="project" value="InterPro"/>
</dbReference>
<reference evidence="2" key="1">
    <citation type="journal article" date="2022" name="bioRxiv">
        <title>Sequencing and chromosome-scale assembly of the giantPleurodeles waltlgenome.</title>
        <authorList>
            <person name="Brown T."/>
            <person name="Elewa A."/>
            <person name="Iarovenko S."/>
            <person name="Subramanian E."/>
            <person name="Araus A.J."/>
            <person name="Petzold A."/>
            <person name="Susuki M."/>
            <person name="Suzuki K.-i.T."/>
            <person name="Hayashi T."/>
            <person name="Toyoda A."/>
            <person name="Oliveira C."/>
            <person name="Osipova E."/>
            <person name="Leigh N.D."/>
            <person name="Simon A."/>
            <person name="Yun M.H."/>
        </authorList>
    </citation>
    <scope>NUCLEOTIDE SEQUENCE</scope>
    <source>
        <strain evidence="2">20211129_DDA</strain>
        <tissue evidence="2">Liver</tissue>
    </source>
</reference>
<dbReference type="InterPro" id="IPR013762">
    <property type="entry name" value="Integrase-like_cat_sf"/>
</dbReference>
<dbReference type="Gene3D" id="1.10.443.10">
    <property type="entry name" value="Intergrase catalytic core"/>
    <property type="match status" value="1"/>
</dbReference>
<dbReference type="PANTHER" id="PTHR34605">
    <property type="entry name" value="PHAGE_INTEGRASE DOMAIN-CONTAINING PROTEIN"/>
    <property type="match status" value="1"/>
</dbReference>
<proteinExistence type="predicted"/>
<keyword evidence="1" id="KW-0233">DNA recombination</keyword>
<dbReference type="EMBL" id="JANPWB010000015">
    <property type="protein sequence ID" value="KAJ1087866.1"/>
    <property type="molecule type" value="Genomic_DNA"/>
</dbReference>
<dbReference type="PANTHER" id="PTHR34605:SF4">
    <property type="entry name" value="DNA ADENINE METHYLTRANSFERASE"/>
    <property type="match status" value="1"/>
</dbReference>
<dbReference type="InterPro" id="IPR011010">
    <property type="entry name" value="DNA_brk_join_enz"/>
</dbReference>
<evidence type="ECO:0000313" key="2">
    <source>
        <dbReference type="EMBL" id="KAJ1087866.1"/>
    </source>
</evidence>
<dbReference type="GO" id="GO:0006310">
    <property type="term" value="P:DNA recombination"/>
    <property type="evidence" value="ECO:0007669"/>
    <property type="project" value="UniProtKB-KW"/>
</dbReference>
<sequence>MFRLVLNSLAPSTQQAYVRAWQEFRKSGERWRPDEKGRVEDVVHFIMAMLERRQSRITIVGKLAGIAFWGKFFWGYTPFHWGIRTADLRRLGNRRREARCRETAIVIGVVEGRYEHSWGGGMCYDATESLLFKTLMSWMFFRAFRVSELLGSRTKAGVKWDYVVFRGATVDVRIKSSKMDQQGLGVQVVLATYPVSEICPVSLGRVLKQEGAAGEDVFRHRNGVKVSARQLLAVVRAGLKYVGQNASRFGTHFG</sequence>
<dbReference type="GO" id="GO:0015074">
    <property type="term" value="P:DNA integration"/>
    <property type="evidence" value="ECO:0007669"/>
    <property type="project" value="InterPro"/>
</dbReference>
<comment type="caution">
    <text evidence="2">The sequence shown here is derived from an EMBL/GenBank/DDBJ whole genome shotgun (WGS) entry which is preliminary data.</text>
</comment>
<dbReference type="InterPro" id="IPR052925">
    <property type="entry name" value="Phage_Integrase-like_Recomb"/>
</dbReference>
<dbReference type="AlphaFoldDB" id="A0AAV7L8D1"/>
<evidence type="ECO:0000256" key="1">
    <source>
        <dbReference type="ARBA" id="ARBA00023172"/>
    </source>
</evidence>
<dbReference type="SUPFAM" id="SSF56349">
    <property type="entry name" value="DNA breaking-rejoining enzymes"/>
    <property type="match status" value="1"/>
</dbReference>
<accession>A0AAV7L8D1</accession>
<gene>
    <name evidence="2" type="ORF">NDU88_001028</name>
</gene>
<protein>
    <submittedName>
        <fullName evidence="2">Uncharacterized protein</fullName>
    </submittedName>
</protein>
<organism evidence="2 3">
    <name type="scientific">Pleurodeles waltl</name>
    <name type="common">Iberian ribbed newt</name>
    <dbReference type="NCBI Taxonomy" id="8319"/>
    <lineage>
        <taxon>Eukaryota</taxon>
        <taxon>Metazoa</taxon>
        <taxon>Chordata</taxon>
        <taxon>Craniata</taxon>
        <taxon>Vertebrata</taxon>
        <taxon>Euteleostomi</taxon>
        <taxon>Amphibia</taxon>
        <taxon>Batrachia</taxon>
        <taxon>Caudata</taxon>
        <taxon>Salamandroidea</taxon>
        <taxon>Salamandridae</taxon>
        <taxon>Pleurodelinae</taxon>
        <taxon>Pleurodeles</taxon>
    </lineage>
</organism>
<keyword evidence="3" id="KW-1185">Reference proteome</keyword>
<name>A0AAV7L8D1_PLEWA</name>
<dbReference type="Proteomes" id="UP001066276">
    <property type="component" value="Chromosome 11"/>
</dbReference>
<evidence type="ECO:0000313" key="3">
    <source>
        <dbReference type="Proteomes" id="UP001066276"/>
    </source>
</evidence>